<keyword evidence="3" id="KW-0694">RNA-binding</keyword>
<gene>
    <name evidence="5" type="ORF">Adt_12257</name>
</gene>
<keyword evidence="4" id="KW-0648">Protein biosynthesis</keyword>
<dbReference type="InterPro" id="IPR011400">
    <property type="entry name" value="EIF3B"/>
</dbReference>
<name>A0ABD1UQ84_9LAMI</name>
<evidence type="ECO:0000256" key="3">
    <source>
        <dbReference type="ARBA" id="ARBA00022884"/>
    </source>
</evidence>
<keyword evidence="6" id="KW-1185">Reference proteome</keyword>
<sequence>MDEIRATAARLDIDLSYLDLNSIRLSPGEDFGVISDDEDLKGEDPLEFKVGFGNIIVMDNLPVVPKDKFDKLEVDPKTQKTYVGRTAGKNVISVYETETFTLIDKKFIKVENIMDFSWSPTAIFAPELGGGNQPARVSLV</sequence>
<proteinExistence type="predicted"/>
<comment type="caution">
    <text evidence="5">The sequence shown here is derived from an EMBL/GenBank/DDBJ whole genome shotgun (WGS) entry which is preliminary data.</text>
</comment>
<keyword evidence="1" id="KW-0963">Cytoplasm</keyword>
<evidence type="ECO:0000256" key="1">
    <source>
        <dbReference type="ARBA" id="ARBA00022490"/>
    </source>
</evidence>
<dbReference type="EMBL" id="JBFOLK010000003">
    <property type="protein sequence ID" value="KAL2527203.1"/>
    <property type="molecule type" value="Genomic_DNA"/>
</dbReference>
<protein>
    <submittedName>
        <fullName evidence="5">Eukaryotic translation initiation factor 3 subunit B</fullName>
    </submittedName>
</protein>
<accession>A0ABD1UQ84</accession>
<keyword evidence="2 5" id="KW-0396">Initiation factor</keyword>
<dbReference type="AlphaFoldDB" id="A0ABD1UQ84"/>
<dbReference type="PANTHER" id="PTHR14068">
    <property type="entry name" value="EUKARYOTIC TRANSLATION INITIATION FACTOR 3 EIF3 -RELATED"/>
    <property type="match status" value="1"/>
</dbReference>
<reference evidence="6" key="1">
    <citation type="submission" date="2024-07" db="EMBL/GenBank/DDBJ databases">
        <title>Two chromosome-level genome assemblies of Korean endemic species Abeliophyllum distichum and Forsythia ovata (Oleaceae).</title>
        <authorList>
            <person name="Jang H."/>
        </authorList>
    </citation>
    <scope>NUCLEOTIDE SEQUENCE [LARGE SCALE GENOMIC DNA]</scope>
</reference>
<dbReference type="PANTHER" id="PTHR14068:SF0">
    <property type="entry name" value="EUKARYOTIC TRANSLATION INITIATION FACTOR 3 SUBUNIT B"/>
    <property type="match status" value="1"/>
</dbReference>
<evidence type="ECO:0000256" key="2">
    <source>
        <dbReference type="ARBA" id="ARBA00022540"/>
    </source>
</evidence>
<organism evidence="5 6">
    <name type="scientific">Abeliophyllum distichum</name>
    <dbReference type="NCBI Taxonomy" id="126358"/>
    <lineage>
        <taxon>Eukaryota</taxon>
        <taxon>Viridiplantae</taxon>
        <taxon>Streptophyta</taxon>
        <taxon>Embryophyta</taxon>
        <taxon>Tracheophyta</taxon>
        <taxon>Spermatophyta</taxon>
        <taxon>Magnoliopsida</taxon>
        <taxon>eudicotyledons</taxon>
        <taxon>Gunneridae</taxon>
        <taxon>Pentapetalae</taxon>
        <taxon>asterids</taxon>
        <taxon>lamiids</taxon>
        <taxon>Lamiales</taxon>
        <taxon>Oleaceae</taxon>
        <taxon>Forsythieae</taxon>
        <taxon>Abeliophyllum</taxon>
    </lineage>
</organism>
<dbReference type="GO" id="GO:0003723">
    <property type="term" value="F:RNA binding"/>
    <property type="evidence" value="ECO:0007669"/>
    <property type="project" value="UniProtKB-KW"/>
</dbReference>
<evidence type="ECO:0000313" key="5">
    <source>
        <dbReference type="EMBL" id="KAL2527203.1"/>
    </source>
</evidence>
<dbReference type="Proteomes" id="UP001604336">
    <property type="component" value="Unassembled WGS sequence"/>
</dbReference>
<dbReference type="GO" id="GO:0003743">
    <property type="term" value="F:translation initiation factor activity"/>
    <property type="evidence" value="ECO:0007669"/>
    <property type="project" value="UniProtKB-KW"/>
</dbReference>
<evidence type="ECO:0000256" key="4">
    <source>
        <dbReference type="ARBA" id="ARBA00022917"/>
    </source>
</evidence>
<evidence type="ECO:0000313" key="6">
    <source>
        <dbReference type="Proteomes" id="UP001604336"/>
    </source>
</evidence>